<dbReference type="InterPro" id="IPR046894">
    <property type="entry name" value="MTaX1"/>
</dbReference>
<dbReference type="Proteomes" id="UP000076983">
    <property type="component" value="Unassembled WGS sequence"/>
</dbReference>
<gene>
    <name evidence="2" type="ORF">MGALLINA_00340</name>
</gene>
<evidence type="ECO:0000313" key="3">
    <source>
        <dbReference type="Proteomes" id="UP000076983"/>
    </source>
</evidence>
<dbReference type="RefSeq" id="WP_063625803.1">
    <property type="nucleotide sequence ID" value="NZ_LVLH01000014.1"/>
</dbReference>
<dbReference type="PATRIC" id="fig|29557.3.peg.26"/>
<dbReference type="AlphaFoldDB" id="A0A168RPF2"/>
<sequence length="407" mass="48801">MFKKQVSKSEQINKYYEINYDYDQPLNKKTISLVLKNILGENLSIEKYQGNKIVYSYKNGNIKEYFLVGSVTYLSHPHPKYKKRYQLKKWYRDFFEDHNNNENEKIRLIGVYHYEGLIIFIDFDINDYIYNKLNSSSAHVYTNDLYQATLNSVFEKIDKRNNKIKVIKASNFKKYLSGTISKNPVFSFFDKFNNNFEFNNWILAKDAIMQMKNENWYQWKGTEWAGWFLEFKFYKFLRSENFENQISYIANQKIDSFLDFDLFFKTNRHYGDLKASDIKNNLMPGNDQQNILNAINKYNKLWYIIYEHETIKDIDKENEMAILRMNLIGKLKGKDGKISYASRMKHSVNFKKMRILELNKINMNNILSEFKQGHQPNGSSRKPKFLINKDNIDNYVIYSYNIEINSK</sequence>
<keyword evidence="3" id="KW-1185">Reference proteome</keyword>
<proteinExistence type="predicted"/>
<evidence type="ECO:0000313" key="2">
    <source>
        <dbReference type="EMBL" id="OAB49166.1"/>
    </source>
</evidence>
<feature type="domain" description="Methylase-associated X1" evidence="1">
    <location>
        <begin position="65"/>
        <end position="176"/>
    </location>
</feature>
<organism evidence="2 3">
    <name type="scientific">Mycoplasmopsis gallinarum</name>
    <dbReference type="NCBI Taxonomy" id="29557"/>
    <lineage>
        <taxon>Bacteria</taxon>
        <taxon>Bacillati</taxon>
        <taxon>Mycoplasmatota</taxon>
        <taxon>Mycoplasmoidales</taxon>
        <taxon>Metamycoplasmataceae</taxon>
        <taxon>Mycoplasmopsis</taxon>
    </lineage>
</organism>
<reference evidence="2 3" key="1">
    <citation type="submission" date="2016-03" db="EMBL/GenBank/DDBJ databases">
        <title>Genome sequence of Mycoplasma gallinarum strain Mgn_IPT.</title>
        <authorList>
            <person name="Yacoub E."/>
            <person name="Sirand-Pugnet P."/>
            <person name="Barre A."/>
            <person name="Maurier F."/>
            <person name="Blanchard A."/>
            <person name="Ben Abdelmoumen B.M."/>
        </authorList>
    </citation>
    <scope>NUCLEOTIDE SEQUENCE [LARGE SCALE GENOMIC DNA]</scope>
    <source>
        <strain evidence="2 3">Mgn_IPT</strain>
    </source>
</reference>
<dbReference type="OrthoDB" id="5137864at2"/>
<accession>A0A168RPF2</accession>
<name>A0A168RPF2_9BACT</name>
<dbReference type="REBASE" id="159031">
    <property type="entry name" value="MgaIPTORF330P"/>
</dbReference>
<dbReference type="STRING" id="29557.MGALLINA_00340"/>
<dbReference type="EMBL" id="LVLH01000014">
    <property type="protein sequence ID" value="OAB49166.1"/>
    <property type="molecule type" value="Genomic_DNA"/>
</dbReference>
<evidence type="ECO:0000259" key="1">
    <source>
        <dbReference type="Pfam" id="PF20296"/>
    </source>
</evidence>
<protein>
    <recommendedName>
        <fullName evidence="1">Methylase-associated X1 domain-containing protein</fullName>
    </recommendedName>
</protein>
<comment type="caution">
    <text evidence="2">The sequence shown here is derived from an EMBL/GenBank/DDBJ whole genome shotgun (WGS) entry which is preliminary data.</text>
</comment>
<dbReference type="Pfam" id="PF20296">
    <property type="entry name" value="MTaX1"/>
    <property type="match status" value="1"/>
</dbReference>